<feature type="signal peptide" evidence="9">
    <location>
        <begin position="1"/>
        <end position="21"/>
    </location>
</feature>
<dbReference type="EMBL" id="ML210334">
    <property type="protein sequence ID" value="TFK19572.1"/>
    <property type="molecule type" value="Genomic_DNA"/>
</dbReference>
<evidence type="ECO:0000259" key="10">
    <source>
        <dbReference type="SMART" id="SM01351"/>
    </source>
</evidence>
<evidence type="ECO:0000313" key="12">
    <source>
        <dbReference type="Proteomes" id="UP000307440"/>
    </source>
</evidence>
<dbReference type="GO" id="GO:0006508">
    <property type="term" value="P:proteolysis"/>
    <property type="evidence" value="ECO:0007669"/>
    <property type="project" value="UniProtKB-KW"/>
</dbReference>
<sequence>MTILSTSTLLVLLTVALSTSALQRLSLKIDGPTSVDNIENFTVTTTITNTGDETLKVLRDPLSPMSKLPADTFAISTDRGAKPLFNGIKVKYLPQLAAEAGAFTVLAPAQAIKIHHDLAEAYSFARSGEGIYNIGARNAFYVLQGDGSIQVLHANVDRRHAAKLSGTLEKVHSSRIKSRATFPNCSASQQTAVKLAITAATNYATSSFLTSSAEVAATARYTTWFGNYTATRHDKVLSHFTAIHKNDFSTFVFNCKCSYPGAYAYVYPSIFGEIYLCDAFWKAPVTGRDSQGGTIIHEASHFTNNGGTQDHTYGQSGCKQLAKDSPDSAVENADSHEYYTENT</sequence>
<name>A0A5C3KHT9_COPMA</name>
<proteinExistence type="inferred from homology"/>
<dbReference type="InterPro" id="IPR024079">
    <property type="entry name" value="MetalloPept_cat_dom_sf"/>
</dbReference>
<dbReference type="Gene3D" id="3.40.390.10">
    <property type="entry name" value="Collagenase (Catalytic Domain)"/>
    <property type="match status" value="1"/>
</dbReference>
<dbReference type="OrthoDB" id="412874at2759"/>
<evidence type="ECO:0000256" key="3">
    <source>
        <dbReference type="ARBA" id="ARBA00022670"/>
    </source>
</evidence>
<dbReference type="InterPro" id="IPR029463">
    <property type="entry name" value="Lys_MEP"/>
</dbReference>
<keyword evidence="9" id="KW-0732">Signal</keyword>
<evidence type="ECO:0000256" key="5">
    <source>
        <dbReference type="ARBA" id="ARBA00022801"/>
    </source>
</evidence>
<evidence type="ECO:0000256" key="9">
    <source>
        <dbReference type="SAM" id="SignalP"/>
    </source>
</evidence>
<keyword evidence="5" id="KW-0378">Hydrolase</keyword>
<feature type="chain" id="PRO_5023067898" evidence="9">
    <location>
        <begin position="22"/>
        <end position="343"/>
    </location>
</feature>
<evidence type="ECO:0000256" key="4">
    <source>
        <dbReference type="ARBA" id="ARBA00022723"/>
    </source>
</evidence>
<dbReference type="AlphaFoldDB" id="A0A5C3KHT9"/>
<dbReference type="Pfam" id="PF14521">
    <property type="entry name" value="Aspzincin_M35"/>
    <property type="match status" value="1"/>
</dbReference>
<dbReference type="InterPro" id="IPR050414">
    <property type="entry name" value="Fungal_M35_metalloproteases"/>
</dbReference>
<evidence type="ECO:0000256" key="8">
    <source>
        <dbReference type="SAM" id="MobiDB-lite"/>
    </source>
</evidence>
<evidence type="ECO:0000256" key="2">
    <source>
        <dbReference type="ARBA" id="ARBA00010279"/>
    </source>
</evidence>
<keyword evidence="6" id="KW-0862">Zinc</keyword>
<dbReference type="GO" id="GO:0004222">
    <property type="term" value="F:metalloendopeptidase activity"/>
    <property type="evidence" value="ECO:0007669"/>
    <property type="project" value="InterPro"/>
</dbReference>
<feature type="region of interest" description="Disordered" evidence="8">
    <location>
        <begin position="323"/>
        <end position="343"/>
    </location>
</feature>
<dbReference type="PANTHER" id="PTHR37016:SF3">
    <property type="entry name" value="NEUTRAL PROTEASE 2-RELATED"/>
    <property type="match status" value="1"/>
</dbReference>
<keyword evidence="12" id="KW-1185">Reference proteome</keyword>
<evidence type="ECO:0000256" key="1">
    <source>
        <dbReference type="ARBA" id="ARBA00001947"/>
    </source>
</evidence>
<dbReference type="GO" id="GO:0046872">
    <property type="term" value="F:metal ion binding"/>
    <property type="evidence" value="ECO:0007669"/>
    <property type="project" value="UniProtKB-KW"/>
</dbReference>
<dbReference type="Proteomes" id="UP000307440">
    <property type="component" value="Unassembled WGS sequence"/>
</dbReference>
<feature type="domain" description="Lysine-specific metallo-endopeptidase" evidence="10">
    <location>
        <begin position="213"/>
        <end position="341"/>
    </location>
</feature>
<evidence type="ECO:0000256" key="6">
    <source>
        <dbReference type="ARBA" id="ARBA00022833"/>
    </source>
</evidence>
<gene>
    <name evidence="11" type="ORF">FA15DRAFT_648196</name>
</gene>
<dbReference type="PANTHER" id="PTHR37016">
    <property type="match status" value="1"/>
</dbReference>
<accession>A0A5C3KHT9</accession>
<comment type="similarity">
    <text evidence="2">Belongs to the peptidase M35 family.</text>
</comment>
<feature type="compositionally biased region" description="Basic and acidic residues" evidence="8">
    <location>
        <begin position="333"/>
        <end position="343"/>
    </location>
</feature>
<dbReference type="SMART" id="SM01351">
    <property type="entry name" value="Aspzincin_M35"/>
    <property type="match status" value="1"/>
</dbReference>
<keyword evidence="7" id="KW-0482">Metalloprotease</keyword>
<evidence type="ECO:0000256" key="7">
    <source>
        <dbReference type="ARBA" id="ARBA00023049"/>
    </source>
</evidence>
<dbReference type="Gene3D" id="2.60.40.2970">
    <property type="match status" value="1"/>
</dbReference>
<evidence type="ECO:0000313" key="11">
    <source>
        <dbReference type="EMBL" id="TFK19572.1"/>
    </source>
</evidence>
<dbReference type="STRING" id="230819.A0A5C3KHT9"/>
<organism evidence="11 12">
    <name type="scientific">Coprinopsis marcescibilis</name>
    <name type="common">Agaric fungus</name>
    <name type="synonym">Psathyrella marcescibilis</name>
    <dbReference type="NCBI Taxonomy" id="230819"/>
    <lineage>
        <taxon>Eukaryota</taxon>
        <taxon>Fungi</taxon>
        <taxon>Dikarya</taxon>
        <taxon>Basidiomycota</taxon>
        <taxon>Agaricomycotina</taxon>
        <taxon>Agaricomycetes</taxon>
        <taxon>Agaricomycetidae</taxon>
        <taxon>Agaricales</taxon>
        <taxon>Agaricineae</taxon>
        <taxon>Psathyrellaceae</taxon>
        <taxon>Coprinopsis</taxon>
    </lineage>
</organism>
<dbReference type="SUPFAM" id="SSF55486">
    <property type="entry name" value="Metalloproteases ('zincins'), catalytic domain"/>
    <property type="match status" value="1"/>
</dbReference>
<keyword evidence="4" id="KW-0479">Metal-binding</keyword>
<keyword evidence="3" id="KW-0645">Protease</keyword>
<reference evidence="11 12" key="1">
    <citation type="journal article" date="2019" name="Nat. Ecol. Evol.">
        <title>Megaphylogeny resolves global patterns of mushroom evolution.</title>
        <authorList>
            <person name="Varga T."/>
            <person name="Krizsan K."/>
            <person name="Foldi C."/>
            <person name="Dima B."/>
            <person name="Sanchez-Garcia M."/>
            <person name="Sanchez-Ramirez S."/>
            <person name="Szollosi G.J."/>
            <person name="Szarkandi J.G."/>
            <person name="Papp V."/>
            <person name="Albert L."/>
            <person name="Andreopoulos W."/>
            <person name="Angelini C."/>
            <person name="Antonin V."/>
            <person name="Barry K.W."/>
            <person name="Bougher N.L."/>
            <person name="Buchanan P."/>
            <person name="Buyck B."/>
            <person name="Bense V."/>
            <person name="Catcheside P."/>
            <person name="Chovatia M."/>
            <person name="Cooper J."/>
            <person name="Damon W."/>
            <person name="Desjardin D."/>
            <person name="Finy P."/>
            <person name="Geml J."/>
            <person name="Haridas S."/>
            <person name="Hughes K."/>
            <person name="Justo A."/>
            <person name="Karasinski D."/>
            <person name="Kautmanova I."/>
            <person name="Kiss B."/>
            <person name="Kocsube S."/>
            <person name="Kotiranta H."/>
            <person name="LaButti K.M."/>
            <person name="Lechner B.E."/>
            <person name="Liimatainen K."/>
            <person name="Lipzen A."/>
            <person name="Lukacs Z."/>
            <person name="Mihaltcheva S."/>
            <person name="Morgado L.N."/>
            <person name="Niskanen T."/>
            <person name="Noordeloos M.E."/>
            <person name="Ohm R.A."/>
            <person name="Ortiz-Santana B."/>
            <person name="Ovrebo C."/>
            <person name="Racz N."/>
            <person name="Riley R."/>
            <person name="Savchenko A."/>
            <person name="Shiryaev A."/>
            <person name="Soop K."/>
            <person name="Spirin V."/>
            <person name="Szebenyi C."/>
            <person name="Tomsovsky M."/>
            <person name="Tulloss R.E."/>
            <person name="Uehling J."/>
            <person name="Grigoriev I.V."/>
            <person name="Vagvolgyi C."/>
            <person name="Papp T."/>
            <person name="Martin F.M."/>
            <person name="Miettinen O."/>
            <person name="Hibbett D.S."/>
            <person name="Nagy L.G."/>
        </authorList>
    </citation>
    <scope>NUCLEOTIDE SEQUENCE [LARGE SCALE GENOMIC DNA]</scope>
    <source>
        <strain evidence="11 12">CBS 121175</strain>
    </source>
</reference>
<protein>
    <submittedName>
        <fullName evidence="11">Zincin</fullName>
    </submittedName>
</protein>
<comment type="cofactor">
    <cofactor evidence="1">
        <name>Zn(2+)</name>
        <dbReference type="ChEBI" id="CHEBI:29105"/>
    </cofactor>
</comment>